<dbReference type="PRINTS" id="PR00463">
    <property type="entry name" value="EP450I"/>
</dbReference>
<evidence type="ECO:0000256" key="3">
    <source>
        <dbReference type="ARBA" id="ARBA00022723"/>
    </source>
</evidence>
<dbReference type="Proteomes" id="UP000275078">
    <property type="component" value="Unassembled WGS sequence"/>
</dbReference>
<dbReference type="PRINTS" id="PR00385">
    <property type="entry name" value="P450"/>
</dbReference>
<dbReference type="PROSITE" id="PS00086">
    <property type="entry name" value="CYTOCHROME_P450"/>
    <property type="match status" value="1"/>
</dbReference>
<sequence length="540" mass="62329">MESITSSDLRWWAQEQLSSLRSILDSSHPLVKSALELAEKHWIATVVISWIVYEIGLAIYRLYFHPLAKYPGPKLAAVTAFYEFYYDFYATPKGQTHEKILSLHDLYGDIFRLGPNKLRVNDLQAYDKIHGIGTRFILSDFYKGSQMPKALFTQEDNKVHRERRRILSPLFTKTETNRLLPLVSRKTRMFFDRIERDCQATGKVAWEAHHRMQAILSDIIMEFCYGRSYNLLAQEDQHHAMNEAMNEVVKKYPILKYVPWITGIFKALPFAVNEWLIPGSTMLDQAALTLAKELEVQFKQKEAGTFKKDPNGPVTVYNELLESYDDKEALVQDATMIYAAGVHTVAHLLTVAFYHIAADKTIQDRLFKEIKSVWPDRDGARPAVETLEALPYLTAFIKEARRLSYGISGALPRKTPPGGAELAGQRLPANIVVETSPFSIHHHRAFGTREETRKFRPERWLDPSSRNLEKYIVNFSSGSRICLGIHLAMLEIYHILPEMVRRYEIELGDVMKEEGFRFIDSWMPLAERHDLDFLLTVREE</sequence>
<dbReference type="EMBL" id="ML119667">
    <property type="protein sequence ID" value="RPA82994.1"/>
    <property type="molecule type" value="Genomic_DNA"/>
</dbReference>
<keyword evidence="3 5" id="KW-0479">Metal-binding</keyword>
<reference evidence="8 9" key="1">
    <citation type="journal article" date="2018" name="Nat. Ecol. Evol.">
        <title>Pezizomycetes genomes reveal the molecular basis of ectomycorrhizal truffle lifestyle.</title>
        <authorList>
            <person name="Murat C."/>
            <person name="Payen T."/>
            <person name="Noel B."/>
            <person name="Kuo A."/>
            <person name="Morin E."/>
            <person name="Chen J."/>
            <person name="Kohler A."/>
            <person name="Krizsan K."/>
            <person name="Balestrini R."/>
            <person name="Da Silva C."/>
            <person name="Montanini B."/>
            <person name="Hainaut M."/>
            <person name="Levati E."/>
            <person name="Barry K.W."/>
            <person name="Belfiori B."/>
            <person name="Cichocki N."/>
            <person name="Clum A."/>
            <person name="Dockter R.B."/>
            <person name="Fauchery L."/>
            <person name="Guy J."/>
            <person name="Iotti M."/>
            <person name="Le Tacon F."/>
            <person name="Lindquist E.A."/>
            <person name="Lipzen A."/>
            <person name="Malagnac F."/>
            <person name="Mello A."/>
            <person name="Molinier V."/>
            <person name="Miyauchi S."/>
            <person name="Poulain J."/>
            <person name="Riccioni C."/>
            <person name="Rubini A."/>
            <person name="Sitrit Y."/>
            <person name="Splivallo R."/>
            <person name="Traeger S."/>
            <person name="Wang M."/>
            <person name="Zifcakova L."/>
            <person name="Wipf D."/>
            <person name="Zambonelli A."/>
            <person name="Paolocci F."/>
            <person name="Nowrousian M."/>
            <person name="Ottonello S."/>
            <person name="Baldrian P."/>
            <person name="Spatafora J.W."/>
            <person name="Henrissat B."/>
            <person name="Nagy L.G."/>
            <person name="Aury J.M."/>
            <person name="Wincker P."/>
            <person name="Grigoriev I.V."/>
            <person name="Bonfante P."/>
            <person name="Martin F.M."/>
        </authorList>
    </citation>
    <scope>NUCLEOTIDE SEQUENCE [LARGE SCALE GENOMIC DNA]</scope>
    <source>
        <strain evidence="8 9">RN42</strain>
    </source>
</reference>
<dbReference type="GO" id="GO:0004497">
    <property type="term" value="F:monooxygenase activity"/>
    <property type="evidence" value="ECO:0007669"/>
    <property type="project" value="UniProtKB-KW"/>
</dbReference>
<dbReference type="GO" id="GO:0005506">
    <property type="term" value="F:iron ion binding"/>
    <property type="evidence" value="ECO:0007669"/>
    <property type="project" value="InterPro"/>
</dbReference>
<gene>
    <name evidence="8" type="ORF">BJ508DRAFT_360698</name>
</gene>
<evidence type="ECO:0000256" key="6">
    <source>
        <dbReference type="RuleBase" id="RU000461"/>
    </source>
</evidence>
<dbReference type="InterPro" id="IPR050121">
    <property type="entry name" value="Cytochrome_P450_monoxygenase"/>
</dbReference>
<dbReference type="GO" id="GO:0020037">
    <property type="term" value="F:heme binding"/>
    <property type="evidence" value="ECO:0007669"/>
    <property type="project" value="InterPro"/>
</dbReference>
<keyword evidence="7" id="KW-0472">Membrane</keyword>
<dbReference type="Pfam" id="PF00067">
    <property type="entry name" value="p450"/>
    <property type="match status" value="1"/>
</dbReference>
<dbReference type="AlphaFoldDB" id="A0A3N4IN31"/>
<evidence type="ECO:0000256" key="1">
    <source>
        <dbReference type="ARBA" id="ARBA00001971"/>
    </source>
</evidence>
<proteinExistence type="inferred from homology"/>
<dbReference type="GO" id="GO:0016705">
    <property type="term" value="F:oxidoreductase activity, acting on paired donors, with incorporation or reduction of molecular oxygen"/>
    <property type="evidence" value="ECO:0007669"/>
    <property type="project" value="InterPro"/>
</dbReference>
<keyword evidence="5 6" id="KW-0349">Heme</keyword>
<dbReference type="OrthoDB" id="3945418at2759"/>
<keyword evidence="4 5" id="KW-0408">Iron</keyword>
<comment type="similarity">
    <text evidence="2 6">Belongs to the cytochrome P450 family.</text>
</comment>
<dbReference type="InterPro" id="IPR002401">
    <property type="entry name" value="Cyt_P450_E_grp-I"/>
</dbReference>
<protein>
    <submittedName>
        <fullName evidence="8">Cytochrome P450</fullName>
    </submittedName>
</protein>
<feature type="binding site" description="axial binding residue" evidence="5">
    <location>
        <position position="482"/>
    </location>
    <ligand>
        <name>heme</name>
        <dbReference type="ChEBI" id="CHEBI:30413"/>
    </ligand>
    <ligandPart>
        <name>Fe</name>
        <dbReference type="ChEBI" id="CHEBI:18248"/>
    </ligandPart>
</feature>
<evidence type="ECO:0000256" key="2">
    <source>
        <dbReference type="ARBA" id="ARBA00010617"/>
    </source>
</evidence>
<dbReference type="InterPro" id="IPR001128">
    <property type="entry name" value="Cyt_P450"/>
</dbReference>
<accession>A0A3N4IN31</accession>
<keyword evidence="6" id="KW-0503">Monooxygenase</keyword>
<feature type="transmembrane region" description="Helical" evidence="7">
    <location>
        <begin position="42"/>
        <end position="64"/>
    </location>
</feature>
<evidence type="ECO:0000256" key="5">
    <source>
        <dbReference type="PIRSR" id="PIRSR602401-1"/>
    </source>
</evidence>
<comment type="cofactor">
    <cofactor evidence="1 5">
        <name>heme</name>
        <dbReference type="ChEBI" id="CHEBI:30413"/>
    </cofactor>
</comment>
<dbReference type="InterPro" id="IPR017972">
    <property type="entry name" value="Cyt_P450_CS"/>
</dbReference>
<keyword evidence="9" id="KW-1185">Reference proteome</keyword>
<name>A0A3N4IN31_ASCIM</name>
<organism evidence="8 9">
    <name type="scientific">Ascobolus immersus RN42</name>
    <dbReference type="NCBI Taxonomy" id="1160509"/>
    <lineage>
        <taxon>Eukaryota</taxon>
        <taxon>Fungi</taxon>
        <taxon>Dikarya</taxon>
        <taxon>Ascomycota</taxon>
        <taxon>Pezizomycotina</taxon>
        <taxon>Pezizomycetes</taxon>
        <taxon>Pezizales</taxon>
        <taxon>Ascobolaceae</taxon>
        <taxon>Ascobolus</taxon>
    </lineage>
</organism>
<evidence type="ECO:0000313" key="9">
    <source>
        <dbReference type="Proteomes" id="UP000275078"/>
    </source>
</evidence>
<dbReference type="InterPro" id="IPR036396">
    <property type="entry name" value="Cyt_P450_sf"/>
</dbReference>
<dbReference type="STRING" id="1160509.A0A3N4IN31"/>
<dbReference type="PANTHER" id="PTHR24305">
    <property type="entry name" value="CYTOCHROME P450"/>
    <property type="match status" value="1"/>
</dbReference>
<keyword evidence="6" id="KW-0560">Oxidoreductase</keyword>
<dbReference type="PANTHER" id="PTHR24305:SF166">
    <property type="entry name" value="CYTOCHROME P450 12A4, MITOCHONDRIAL-RELATED"/>
    <property type="match status" value="1"/>
</dbReference>
<evidence type="ECO:0000256" key="4">
    <source>
        <dbReference type="ARBA" id="ARBA00023004"/>
    </source>
</evidence>
<evidence type="ECO:0000256" key="7">
    <source>
        <dbReference type="SAM" id="Phobius"/>
    </source>
</evidence>
<keyword evidence="7" id="KW-0812">Transmembrane</keyword>
<dbReference type="CDD" id="cd11062">
    <property type="entry name" value="CYP58-like"/>
    <property type="match status" value="1"/>
</dbReference>
<dbReference type="Gene3D" id="1.10.630.10">
    <property type="entry name" value="Cytochrome P450"/>
    <property type="match status" value="1"/>
</dbReference>
<evidence type="ECO:0000313" key="8">
    <source>
        <dbReference type="EMBL" id="RPA82994.1"/>
    </source>
</evidence>
<keyword evidence="7" id="KW-1133">Transmembrane helix</keyword>
<dbReference type="SUPFAM" id="SSF48264">
    <property type="entry name" value="Cytochrome P450"/>
    <property type="match status" value="1"/>
</dbReference>